<dbReference type="Gene3D" id="1.10.287.110">
    <property type="entry name" value="DnaJ domain"/>
    <property type="match status" value="1"/>
</dbReference>
<reference evidence="1" key="1">
    <citation type="submission" date="2019-12" db="EMBL/GenBank/DDBJ databases">
        <authorList>
            <person name="Scholes J."/>
        </authorList>
    </citation>
    <scope>NUCLEOTIDE SEQUENCE</scope>
</reference>
<sequence>MNKASRFAAKIGFGANPFHTGARFFHCTPVLERKKRTHWDSTSSFRSSPRKCNQYSKRLRRQILLHNVSEFAEHLFQSWQSDTDEFDQHFDRETSWFRPNFTENGSKKGKSRYRTSRASRDFEFCDDDDDEVEFETIFRSAFGGTRGFYWSFTINDEPDYRSSSSYYSNNYRTSSSRRRKYEYEEEEEEYDSSSDYEIPMVDMTVLHNLNTFQISSMCFEMASRSPSGFFQGKKLPSVAAKSLDDPNYPTLDERTEYFSKQSSYSRRSFEKAFPNMSAARDERLALGLPAAGPLNLEDVKIAYRSCALKWHPDHHHNSSKFLRITPDEEEDPSAKHAVLPCFPKKTARSPKLVSSFTDSFC</sequence>
<dbReference type="SUPFAM" id="SSF46565">
    <property type="entry name" value="Chaperone J-domain"/>
    <property type="match status" value="1"/>
</dbReference>
<evidence type="ECO:0000313" key="2">
    <source>
        <dbReference type="Proteomes" id="UP001153555"/>
    </source>
</evidence>
<proteinExistence type="predicted"/>
<dbReference type="AlphaFoldDB" id="A0A9N7RQM9"/>
<name>A0A9N7RQM9_STRHE</name>
<keyword evidence="2" id="KW-1185">Reference proteome</keyword>
<dbReference type="InterPro" id="IPR036869">
    <property type="entry name" value="J_dom_sf"/>
</dbReference>
<comment type="caution">
    <text evidence="1">The sequence shown here is derived from an EMBL/GenBank/DDBJ whole genome shotgun (WGS) entry which is preliminary data.</text>
</comment>
<gene>
    <name evidence="1" type="ORF">SHERM_04442</name>
</gene>
<organism evidence="1 2">
    <name type="scientific">Striga hermonthica</name>
    <name type="common">Purple witchweed</name>
    <name type="synonym">Buchnera hermonthica</name>
    <dbReference type="NCBI Taxonomy" id="68872"/>
    <lineage>
        <taxon>Eukaryota</taxon>
        <taxon>Viridiplantae</taxon>
        <taxon>Streptophyta</taxon>
        <taxon>Embryophyta</taxon>
        <taxon>Tracheophyta</taxon>
        <taxon>Spermatophyta</taxon>
        <taxon>Magnoliopsida</taxon>
        <taxon>eudicotyledons</taxon>
        <taxon>Gunneridae</taxon>
        <taxon>Pentapetalae</taxon>
        <taxon>asterids</taxon>
        <taxon>lamiids</taxon>
        <taxon>Lamiales</taxon>
        <taxon>Orobanchaceae</taxon>
        <taxon>Buchnereae</taxon>
        <taxon>Striga</taxon>
    </lineage>
</organism>
<dbReference type="PANTHER" id="PTHR45376">
    <property type="entry name" value="CHAPERONE DNAJ-DOMAIN SUPERFAMILY PROTEIN-RELATED"/>
    <property type="match status" value="1"/>
</dbReference>
<evidence type="ECO:0000313" key="1">
    <source>
        <dbReference type="EMBL" id="CAA0837478.1"/>
    </source>
</evidence>
<accession>A0A9N7RQM9</accession>
<dbReference type="OrthoDB" id="10250354at2759"/>
<dbReference type="Proteomes" id="UP001153555">
    <property type="component" value="Unassembled WGS sequence"/>
</dbReference>
<dbReference type="EMBL" id="CACSLK010030184">
    <property type="protein sequence ID" value="CAA0837478.1"/>
    <property type="molecule type" value="Genomic_DNA"/>
</dbReference>
<protein>
    <submittedName>
        <fullName evidence="1">Chaperone DnaJ-domain superfamily protein</fullName>
    </submittedName>
</protein>
<dbReference type="PANTHER" id="PTHR45376:SF1">
    <property type="entry name" value="CHAPERONE DNAJ-DOMAIN SUPERFAMILY PROTEIN-RELATED"/>
    <property type="match status" value="1"/>
</dbReference>